<protein>
    <recommendedName>
        <fullName evidence="3">Knr4/Smi1-like domain-containing protein</fullName>
    </recommendedName>
</protein>
<accession>A0A0M0LBV7</accession>
<dbReference type="Pfam" id="PF14568">
    <property type="entry name" value="SUKH_6"/>
    <property type="match status" value="1"/>
</dbReference>
<name>A0A0M0LBV7_9BACI</name>
<proteinExistence type="predicted"/>
<dbReference type="InterPro" id="IPR037883">
    <property type="entry name" value="Knr4/Smi1-like_sf"/>
</dbReference>
<gene>
    <name evidence="1" type="ORF">AMD01_05015</name>
</gene>
<dbReference type="AlphaFoldDB" id="A0A0M0LBV7"/>
<dbReference type="Proteomes" id="UP000037558">
    <property type="component" value="Unassembled WGS sequence"/>
</dbReference>
<keyword evidence="2" id="KW-1185">Reference proteome</keyword>
<dbReference type="STRING" id="284581.AMD01_05015"/>
<dbReference type="PATRIC" id="fig|284581.3.peg.1388"/>
<reference evidence="2" key="1">
    <citation type="submission" date="2015-08" db="EMBL/GenBank/DDBJ databases">
        <title>Fjat-14210 dsm16467.</title>
        <authorList>
            <person name="Liu B."/>
            <person name="Wang J."/>
            <person name="Zhu Y."/>
            <person name="Liu G."/>
            <person name="Chen Q."/>
            <person name="Chen Z."/>
            <person name="Lan J."/>
            <person name="Che J."/>
            <person name="Ge C."/>
            <person name="Shi H."/>
            <person name="Pan Z."/>
            <person name="Liu X."/>
        </authorList>
    </citation>
    <scope>NUCLEOTIDE SEQUENCE [LARGE SCALE GENOMIC DNA]</scope>
    <source>
        <strain evidence="2">DSM 16467</strain>
    </source>
</reference>
<evidence type="ECO:0008006" key="3">
    <source>
        <dbReference type="Google" id="ProtNLM"/>
    </source>
</evidence>
<evidence type="ECO:0000313" key="2">
    <source>
        <dbReference type="Proteomes" id="UP000037558"/>
    </source>
</evidence>
<dbReference type="RefSeq" id="WP_053400317.1">
    <property type="nucleotide sequence ID" value="NZ_LILC01000006.1"/>
</dbReference>
<dbReference type="OrthoDB" id="8657476at2"/>
<comment type="caution">
    <text evidence="1">The sequence shown here is derived from an EMBL/GenBank/DDBJ whole genome shotgun (WGS) entry which is preliminary data.</text>
</comment>
<organism evidence="1 2">
    <name type="scientific">Priestia koreensis</name>
    <dbReference type="NCBI Taxonomy" id="284581"/>
    <lineage>
        <taxon>Bacteria</taxon>
        <taxon>Bacillati</taxon>
        <taxon>Bacillota</taxon>
        <taxon>Bacilli</taxon>
        <taxon>Bacillales</taxon>
        <taxon>Bacillaceae</taxon>
        <taxon>Priestia</taxon>
    </lineage>
</organism>
<dbReference type="SUPFAM" id="SSF160631">
    <property type="entry name" value="SMI1/KNR4-like"/>
    <property type="match status" value="1"/>
</dbReference>
<evidence type="ECO:0000313" key="1">
    <source>
        <dbReference type="EMBL" id="KOO48168.1"/>
    </source>
</evidence>
<dbReference type="EMBL" id="LILC01000006">
    <property type="protein sequence ID" value="KOO48168.1"/>
    <property type="molecule type" value="Genomic_DNA"/>
</dbReference>
<dbReference type="Gene3D" id="3.40.1580.10">
    <property type="entry name" value="SMI1/KNR4-like"/>
    <property type="match status" value="1"/>
</dbReference>
<sequence length="138" mass="16382">MMWVLAKPLENMKLLKEFEEKNSIQFPKSYIEVVANYNYGRPRPNTFDTDQTKERIAKALLSFNKNHLENIWHTYDAVLKQLPADAYPFMIDQFGNYVCFYYDPLLDSPSIILFDLESQKVEKVADTFEQFLTVFYEL</sequence>